<feature type="compositionally biased region" description="Basic and acidic residues" evidence="1">
    <location>
        <begin position="97"/>
        <end position="108"/>
    </location>
</feature>
<reference evidence="2" key="2">
    <citation type="submission" date="2020-07" db="EMBL/GenBank/DDBJ databases">
        <authorList>
            <person name="Vera ALvarez R."/>
            <person name="Arias-Moreno D.M."/>
            <person name="Jimenez-Jacinto V."/>
            <person name="Jimenez-Bremont J.F."/>
            <person name="Swaminathan K."/>
            <person name="Moose S.P."/>
            <person name="Guerrero-Gonzalez M.L."/>
            <person name="Marino-Ramirez L."/>
            <person name="Landsman D."/>
            <person name="Rodriguez-Kessler M."/>
            <person name="Delgado-Sanchez P."/>
        </authorList>
    </citation>
    <scope>NUCLEOTIDE SEQUENCE</scope>
    <source>
        <tissue evidence="2">Cladode</tissue>
    </source>
</reference>
<evidence type="ECO:0000256" key="1">
    <source>
        <dbReference type="SAM" id="MobiDB-lite"/>
    </source>
</evidence>
<reference evidence="2" key="1">
    <citation type="journal article" date="2013" name="J. Plant Res.">
        <title>Effect of fungi and light on seed germination of three Opuntia species from semiarid lands of central Mexico.</title>
        <authorList>
            <person name="Delgado-Sanchez P."/>
            <person name="Jimenez-Bremont J.F."/>
            <person name="Guerrero-Gonzalez Mde L."/>
            <person name="Flores J."/>
        </authorList>
    </citation>
    <scope>NUCLEOTIDE SEQUENCE</scope>
    <source>
        <tissue evidence="2">Cladode</tissue>
    </source>
</reference>
<dbReference type="AlphaFoldDB" id="A0A7C8YXU2"/>
<proteinExistence type="predicted"/>
<accession>A0A7C8YXU2</accession>
<sequence>MFYSHKFLLGIWPFIYIWVILKGKFPISPFDFISCSRWGNPKNFIWGFSCTRSYNLNSLVPSEIFATGHRRTQHREIELIASTEASKNGQRSGRGKLGLDLEVRERDN</sequence>
<protein>
    <submittedName>
        <fullName evidence="2">Uncharacterized protein</fullName>
    </submittedName>
</protein>
<feature type="region of interest" description="Disordered" evidence="1">
    <location>
        <begin position="84"/>
        <end position="108"/>
    </location>
</feature>
<organism evidence="2">
    <name type="scientific">Opuntia streptacantha</name>
    <name type="common">Prickly pear cactus</name>
    <name type="synonym">Opuntia cardona</name>
    <dbReference type="NCBI Taxonomy" id="393608"/>
    <lineage>
        <taxon>Eukaryota</taxon>
        <taxon>Viridiplantae</taxon>
        <taxon>Streptophyta</taxon>
        <taxon>Embryophyta</taxon>
        <taxon>Tracheophyta</taxon>
        <taxon>Spermatophyta</taxon>
        <taxon>Magnoliopsida</taxon>
        <taxon>eudicotyledons</taxon>
        <taxon>Gunneridae</taxon>
        <taxon>Pentapetalae</taxon>
        <taxon>Caryophyllales</taxon>
        <taxon>Cactineae</taxon>
        <taxon>Cactaceae</taxon>
        <taxon>Opuntioideae</taxon>
        <taxon>Opuntia</taxon>
    </lineage>
</organism>
<evidence type="ECO:0000313" key="2">
    <source>
        <dbReference type="EMBL" id="MBA4628771.1"/>
    </source>
</evidence>
<name>A0A7C8YXU2_OPUST</name>
<dbReference type="EMBL" id="GISG01067205">
    <property type="protein sequence ID" value="MBA4628771.1"/>
    <property type="molecule type" value="Transcribed_RNA"/>
</dbReference>